<dbReference type="EMBL" id="RXIC02000026">
    <property type="protein sequence ID" value="KAB1202865.1"/>
    <property type="molecule type" value="Genomic_DNA"/>
</dbReference>
<gene>
    <name evidence="1" type="ORF">CJ030_MR8G008030</name>
</gene>
<proteinExistence type="predicted"/>
<keyword evidence="2" id="KW-1185">Reference proteome</keyword>
<name>A0A6A1UR23_9ROSI</name>
<sequence>MDYHYMRGDLSVFTRDPSGIYGAVEADWNIPYCGDGEQARCERHFLFFHEAEHGASGTLRQQKFMLPFWRILYLIFAYDIEPRAHTTECPIMRGKLMLGVTRGCVVDLPLYIFLSLLSEAKITSSAALSYNLLMTQFLHSVGCMDGSDEERKAPIGPICRTTLSHSKPQLRRQ</sequence>
<accession>A0A6A1UR23</accession>
<organism evidence="1 2">
    <name type="scientific">Morella rubra</name>
    <name type="common">Chinese bayberry</name>
    <dbReference type="NCBI Taxonomy" id="262757"/>
    <lineage>
        <taxon>Eukaryota</taxon>
        <taxon>Viridiplantae</taxon>
        <taxon>Streptophyta</taxon>
        <taxon>Embryophyta</taxon>
        <taxon>Tracheophyta</taxon>
        <taxon>Spermatophyta</taxon>
        <taxon>Magnoliopsida</taxon>
        <taxon>eudicotyledons</taxon>
        <taxon>Gunneridae</taxon>
        <taxon>Pentapetalae</taxon>
        <taxon>rosids</taxon>
        <taxon>fabids</taxon>
        <taxon>Fagales</taxon>
        <taxon>Myricaceae</taxon>
        <taxon>Morella</taxon>
    </lineage>
</organism>
<comment type="caution">
    <text evidence="1">The sequence shown here is derived from an EMBL/GenBank/DDBJ whole genome shotgun (WGS) entry which is preliminary data.</text>
</comment>
<evidence type="ECO:0000313" key="2">
    <source>
        <dbReference type="Proteomes" id="UP000516437"/>
    </source>
</evidence>
<dbReference type="Proteomes" id="UP000516437">
    <property type="component" value="Chromosome 8"/>
</dbReference>
<dbReference type="AlphaFoldDB" id="A0A6A1UR23"/>
<dbReference type="OrthoDB" id="1714944at2759"/>
<evidence type="ECO:0000313" key="1">
    <source>
        <dbReference type="EMBL" id="KAB1202865.1"/>
    </source>
</evidence>
<reference evidence="1 2" key="1">
    <citation type="journal article" date="2019" name="Plant Biotechnol. J.">
        <title>The red bayberry genome and genetic basis of sex determination.</title>
        <authorList>
            <person name="Jia H.M."/>
            <person name="Jia H.J."/>
            <person name="Cai Q.L."/>
            <person name="Wang Y."/>
            <person name="Zhao H.B."/>
            <person name="Yang W.F."/>
            <person name="Wang G.Y."/>
            <person name="Li Y.H."/>
            <person name="Zhan D.L."/>
            <person name="Shen Y.T."/>
            <person name="Niu Q.F."/>
            <person name="Chang L."/>
            <person name="Qiu J."/>
            <person name="Zhao L."/>
            <person name="Xie H.B."/>
            <person name="Fu W.Y."/>
            <person name="Jin J."/>
            <person name="Li X.W."/>
            <person name="Jiao Y."/>
            <person name="Zhou C.C."/>
            <person name="Tu T."/>
            <person name="Chai C.Y."/>
            <person name="Gao J.L."/>
            <person name="Fan L.J."/>
            <person name="van de Weg E."/>
            <person name="Wang J.Y."/>
            <person name="Gao Z.S."/>
        </authorList>
    </citation>
    <scope>NUCLEOTIDE SEQUENCE [LARGE SCALE GENOMIC DNA]</scope>
    <source>
        <tissue evidence="1">Leaves</tissue>
    </source>
</reference>
<protein>
    <submittedName>
        <fullName evidence="1">Uncharacterized protein</fullName>
    </submittedName>
</protein>